<feature type="transmembrane region" description="Helical" evidence="2">
    <location>
        <begin position="230"/>
        <end position="252"/>
    </location>
</feature>
<feature type="transmembrane region" description="Helical" evidence="2">
    <location>
        <begin position="194"/>
        <end position="218"/>
    </location>
</feature>
<feature type="transmembrane region" description="Helical" evidence="2">
    <location>
        <begin position="150"/>
        <end position="169"/>
    </location>
</feature>
<feature type="transmembrane region" description="Helical" evidence="2">
    <location>
        <begin position="258"/>
        <end position="279"/>
    </location>
</feature>
<evidence type="ECO:0000256" key="1">
    <source>
        <dbReference type="SAM" id="MobiDB-lite"/>
    </source>
</evidence>
<proteinExistence type="predicted"/>
<evidence type="ECO:0000313" key="3">
    <source>
        <dbReference type="EMBL" id="APE36505.1"/>
    </source>
</evidence>
<evidence type="ECO:0000313" key="4">
    <source>
        <dbReference type="Proteomes" id="UP000183810"/>
    </source>
</evidence>
<evidence type="ECO:0000256" key="2">
    <source>
        <dbReference type="SAM" id="Phobius"/>
    </source>
</evidence>
<feature type="compositionally biased region" description="Pro residues" evidence="1">
    <location>
        <begin position="116"/>
        <end position="128"/>
    </location>
</feature>
<feature type="compositionally biased region" description="Pro residues" evidence="1">
    <location>
        <begin position="30"/>
        <end position="45"/>
    </location>
</feature>
<name>A0A1J0VWW3_9NOCA</name>
<sequence length="305" mass="31692">MTDPSAGQGKSSQDEPTSYPDETVVSPWSAPAPPQGGPIPQPPTPQGTAYPGAQAPEAAQPQYPGAQPAYPAAQPQFPGAQPQNPGAQQPQYPGAQYSAAQPQYPGAQPGSAQTPYPAPPYPGGPPGAYPGAPQAGPAGPRVVPQNIQTAFYVMLAGAIVTVLSALYSLTTISDIRAEAERSSEGELSESGIDMIVYGALGGAVIGALITAGLWVWMAFANRSGKNWARITSTVFFGINVLFYLFGLVSLFTGVEGQLIPVLFSTVILAIGIAALVLLWNRKSAWYFAPPPPIGYLPYPGYPPNA</sequence>
<accession>A0A1J0VWW3</accession>
<keyword evidence="4" id="KW-1185">Reference proteome</keyword>
<organism evidence="3 4">
    <name type="scientific">Nocardia mangyaensis</name>
    <dbReference type="NCBI Taxonomy" id="2213200"/>
    <lineage>
        <taxon>Bacteria</taxon>
        <taxon>Bacillati</taxon>
        <taxon>Actinomycetota</taxon>
        <taxon>Actinomycetes</taxon>
        <taxon>Mycobacteriales</taxon>
        <taxon>Nocardiaceae</taxon>
        <taxon>Nocardia</taxon>
    </lineage>
</organism>
<dbReference type="EMBL" id="CP018082">
    <property type="protein sequence ID" value="APE36505.1"/>
    <property type="molecule type" value="Genomic_DNA"/>
</dbReference>
<dbReference type="RefSeq" id="WP_071929688.1">
    <property type="nucleotide sequence ID" value="NZ_CP018082.1"/>
</dbReference>
<feature type="compositionally biased region" description="Low complexity" evidence="1">
    <location>
        <begin position="46"/>
        <end position="115"/>
    </location>
</feature>
<dbReference type="KEGG" id="nsl:BOX37_24125"/>
<dbReference type="AlphaFoldDB" id="A0A1J0VWW3"/>
<gene>
    <name evidence="3" type="ORF">BOX37_24125</name>
</gene>
<feature type="region of interest" description="Disordered" evidence="1">
    <location>
        <begin position="1"/>
        <end position="140"/>
    </location>
</feature>
<dbReference type="OrthoDB" id="3831145at2"/>
<keyword evidence="2" id="KW-1133">Transmembrane helix</keyword>
<reference evidence="3" key="1">
    <citation type="submission" date="2016-11" db="EMBL/GenBank/DDBJ databases">
        <authorList>
            <person name="Jaros S."/>
            <person name="Januszkiewicz K."/>
            <person name="Wedrychowicz H."/>
        </authorList>
    </citation>
    <scope>NUCLEOTIDE SEQUENCE [LARGE SCALE GENOMIC DNA]</scope>
    <source>
        <strain evidence="3">Y48</strain>
    </source>
</reference>
<keyword evidence="2" id="KW-0472">Membrane</keyword>
<dbReference type="Proteomes" id="UP000183810">
    <property type="component" value="Chromosome"/>
</dbReference>
<protein>
    <submittedName>
        <fullName evidence="3">Uncharacterized protein</fullName>
    </submittedName>
</protein>
<keyword evidence="2" id="KW-0812">Transmembrane</keyword>
<feature type="compositionally biased region" description="Low complexity" evidence="1">
    <location>
        <begin position="129"/>
        <end position="140"/>
    </location>
</feature>